<evidence type="ECO:0000256" key="2">
    <source>
        <dbReference type="ARBA" id="ARBA00005982"/>
    </source>
</evidence>
<dbReference type="PANTHER" id="PTHR11654">
    <property type="entry name" value="OLIGOPEPTIDE TRANSPORTER-RELATED"/>
    <property type="match status" value="1"/>
</dbReference>
<comment type="subcellular location">
    <subcellularLocation>
        <location evidence="1">Membrane</location>
        <topology evidence="1">Multi-pass membrane protein</topology>
    </subcellularLocation>
</comment>
<feature type="transmembrane region" description="Helical" evidence="8">
    <location>
        <begin position="140"/>
        <end position="161"/>
    </location>
</feature>
<evidence type="ECO:0000256" key="5">
    <source>
        <dbReference type="ARBA" id="ARBA00023136"/>
    </source>
</evidence>
<name>A0AAV1DBB3_OLDCO</name>
<dbReference type="Pfam" id="PF00854">
    <property type="entry name" value="PTR2"/>
    <property type="match status" value="1"/>
</dbReference>
<sequence>MERTVQNSADEQHPGSVSVSSSTKKGGWVTFPFMIATITGISLAFGGLVSNLIVYLIQEFNIKSIRAAKIYNVFNGFATILPVAFAIIADSFLGCYSVIWFSSLISSLGLLLIVLTAAFNKLRPPHCETGSNLCSDPSHVQLAVLYIGLALAALGMAGTRFTVGPMGAYQLDKPKHQTIFFNWYIFAMYISTAISSTVILYVEESVSWAWGFGICLAANIFGLAIFLAGSGLYRRLKPEGSPFVVLARVIVAAIKKRHMKLSLKPEDYCQGPDAADSKEDKDIIPSKFFRFLNRAALKAEGDIKADYSIRPWRLCKVQDVEDLKGLIKILPLWSTGFFLSTPLVMQTSLTVLQALVMDRHFGSTKVSIPAGSIWVSSLISTCITVFLLDRFLYPLWDKYTRRPIKPLQRVGIGHVIDIISMAALALVEAKRLKIVRQHHLQDQDNAIVPMSAFWLVVPFAIAGIGEAFFFPAQVAFYFQEFPTSLKSTSTAFVALYMGIAYYISNGVIDLVRRTTGWLPDDINKGRLDNVYWLVCILASINFCYFLVCASLYKYRDPEKDTDDISD</sequence>
<feature type="transmembrane region" description="Helical" evidence="8">
    <location>
        <begin position="491"/>
        <end position="511"/>
    </location>
</feature>
<feature type="transmembrane region" description="Helical" evidence="8">
    <location>
        <begin position="31"/>
        <end position="58"/>
    </location>
</feature>
<evidence type="ECO:0000313" key="9">
    <source>
        <dbReference type="EMBL" id="CAI9105172.1"/>
    </source>
</evidence>
<organism evidence="9 10">
    <name type="scientific">Oldenlandia corymbosa var. corymbosa</name>
    <dbReference type="NCBI Taxonomy" id="529605"/>
    <lineage>
        <taxon>Eukaryota</taxon>
        <taxon>Viridiplantae</taxon>
        <taxon>Streptophyta</taxon>
        <taxon>Embryophyta</taxon>
        <taxon>Tracheophyta</taxon>
        <taxon>Spermatophyta</taxon>
        <taxon>Magnoliopsida</taxon>
        <taxon>eudicotyledons</taxon>
        <taxon>Gunneridae</taxon>
        <taxon>Pentapetalae</taxon>
        <taxon>asterids</taxon>
        <taxon>lamiids</taxon>
        <taxon>Gentianales</taxon>
        <taxon>Rubiaceae</taxon>
        <taxon>Rubioideae</taxon>
        <taxon>Spermacoceae</taxon>
        <taxon>Hedyotis-Oldenlandia complex</taxon>
        <taxon>Oldenlandia</taxon>
    </lineage>
</organism>
<comment type="similarity">
    <text evidence="6">Belongs to the major facilitator superfamily. Phosphate:H(+) symporter (TC 2.A.1.9) family.</text>
</comment>
<feature type="transmembrane region" description="Helical" evidence="8">
    <location>
        <begin position="531"/>
        <end position="552"/>
    </location>
</feature>
<keyword evidence="10" id="KW-1185">Reference proteome</keyword>
<evidence type="ECO:0000256" key="1">
    <source>
        <dbReference type="ARBA" id="ARBA00004141"/>
    </source>
</evidence>
<dbReference type="SUPFAM" id="SSF103473">
    <property type="entry name" value="MFS general substrate transporter"/>
    <property type="match status" value="1"/>
</dbReference>
<dbReference type="GO" id="GO:0016020">
    <property type="term" value="C:membrane"/>
    <property type="evidence" value="ECO:0007669"/>
    <property type="project" value="UniProtKB-SubCell"/>
</dbReference>
<reference evidence="9" key="1">
    <citation type="submission" date="2023-03" db="EMBL/GenBank/DDBJ databases">
        <authorList>
            <person name="Julca I."/>
        </authorList>
    </citation>
    <scope>NUCLEOTIDE SEQUENCE</scope>
</reference>
<feature type="transmembrane region" description="Helical" evidence="8">
    <location>
        <begin position="368"/>
        <end position="388"/>
    </location>
</feature>
<feature type="transmembrane region" description="Helical" evidence="8">
    <location>
        <begin position="70"/>
        <end position="93"/>
    </location>
</feature>
<evidence type="ECO:0000256" key="8">
    <source>
        <dbReference type="SAM" id="Phobius"/>
    </source>
</evidence>
<evidence type="ECO:0000256" key="4">
    <source>
        <dbReference type="ARBA" id="ARBA00022989"/>
    </source>
</evidence>
<feature type="transmembrane region" description="Helical" evidence="8">
    <location>
        <begin position="332"/>
        <end position="356"/>
    </location>
</feature>
<dbReference type="InterPro" id="IPR000109">
    <property type="entry name" value="POT_fam"/>
</dbReference>
<feature type="region of interest" description="Disordered" evidence="7">
    <location>
        <begin position="1"/>
        <end position="23"/>
    </location>
</feature>
<evidence type="ECO:0000256" key="3">
    <source>
        <dbReference type="ARBA" id="ARBA00022692"/>
    </source>
</evidence>
<keyword evidence="4 8" id="KW-1133">Transmembrane helix</keyword>
<proteinExistence type="inferred from homology"/>
<comment type="similarity">
    <text evidence="2">Belongs to the major facilitator superfamily. Proton-dependent oligopeptide transporter (POT/PTR) (TC 2.A.17) family.</text>
</comment>
<feature type="transmembrane region" description="Helical" evidence="8">
    <location>
        <begin position="447"/>
        <end position="470"/>
    </location>
</feature>
<dbReference type="GO" id="GO:0022857">
    <property type="term" value="F:transmembrane transporter activity"/>
    <property type="evidence" value="ECO:0007669"/>
    <property type="project" value="InterPro"/>
</dbReference>
<dbReference type="EMBL" id="OX459122">
    <property type="protein sequence ID" value="CAI9105172.1"/>
    <property type="molecule type" value="Genomic_DNA"/>
</dbReference>
<evidence type="ECO:0000256" key="7">
    <source>
        <dbReference type="SAM" id="MobiDB-lite"/>
    </source>
</evidence>
<keyword evidence="3 8" id="KW-0812">Transmembrane</keyword>
<accession>A0AAV1DBB3</accession>
<feature type="transmembrane region" description="Helical" evidence="8">
    <location>
        <begin position="99"/>
        <end position="119"/>
    </location>
</feature>
<gene>
    <name evidence="9" type="ORF">OLC1_LOCUS13928</name>
</gene>
<feature type="transmembrane region" description="Helical" evidence="8">
    <location>
        <begin position="209"/>
        <end position="233"/>
    </location>
</feature>
<keyword evidence="5 8" id="KW-0472">Membrane</keyword>
<evidence type="ECO:0000256" key="6">
    <source>
        <dbReference type="ARBA" id="ARBA00044504"/>
    </source>
</evidence>
<protein>
    <submittedName>
        <fullName evidence="9">OLC1v1004034C1</fullName>
    </submittedName>
</protein>
<feature type="transmembrane region" description="Helical" evidence="8">
    <location>
        <begin position="181"/>
        <end position="202"/>
    </location>
</feature>
<dbReference type="AlphaFoldDB" id="A0AAV1DBB3"/>
<evidence type="ECO:0000313" key="10">
    <source>
        <dbReference type="Proteomes" id="UP001161247"/>
    </source>
</evidence>
<dbReference type="Gene3D" id="1.20.1250.20">
    <property type="entry name" value="MFS general substrate transporter like domains"/>
    <property type="match status" value="1"/>
</dbReference>
<dbReference type="Proteomes" id="UP001161247">
    <property type="component" value="Chromosome 5"/>
</dbReference>
<feature type="transmembrane region" description="Helical" evidence="8">
    <location>
        <begin position="409"/>
        <end position="427"/>
    </location>
</feature>
<dbReference type="InterPro" id="IPR036259">
    <property type="entry name" value="MFS_trans_sf"/>
</dbReference>